<reference evidence="3" key="1">
    <citation type="submission" date="2022-04" db="EMBL/GenBank/DDBJ databases">
        <authorList>
            <person name="Xu L."/>
            <person name="Lv Z."/>
        </authorList>
    </citation>
    <scope>NUCLEOTIDE SEQUENCE</scope>
    <source>
        <strain evidence="3">LV_2022a</strain>
    </source>
</reference>
<accession>A0AAE1ZKS5</accession>
<dbReference type="Proteomes" id="UP001292079">
    <property type="component" value="Unassembled WGS sequence"/>
</dbReference>
<dbReference type="EMBL" id="JALJAT010000001">
    <property type="protein sequence ID" value="KAK4475199.1"/>
    <property type="molecule type" value="Genomic_DNA"/>
</dbReference>
<reference evidence="3" key="2">
    <citation type="journal article" date="2023" name="Infect Dis Poverty">
        <title>Chromosome-scale genome of the human blood fluke Schistosoma mekongi and its implications for public health.</title>
        <authorList>
            <person name="Zhou M."/>
            <person name="Xu L."/>
            <person name="Xu D."/>
            <person name="Chen W."/>
            <person name="Khan J."/>
            <person name="Hu Y."/>
            <person name="Huang H."/>
            <person name="Wei H."/>
            <person name="Zhang Y."/>
            <person name="Chusongsang P."/>
            <person name="Tanasarnprasert K."/>
            <person name="Hu X."/>
            <person name="Limpanont Y."/>
            <person name="Lv Z."/>
        </authorList>
    </citation>
    <scope>NUCLEOTIDE SEQUENCE</scope>
    <source>
        <strain evidence="3">LV_2022a</strain>
    </source>
</reference>
<feature type="region of interest" description="Disordered" evidence="1">
    <location>
        <begin position="1"/>
        <end position="21"/>
    </location>
</feature>
<keyword evidence="4" id="KW-1185">Reference proteome</keyword>
<organism evidence="3 4">
    <name type="scientific">Schistosoma mekongi</name>
    <name type="common">Parasitic worm</name>
    <dbReference type="NCBI Taxonomy" id="38744"/>
    <lineage>
        <taxon>Eukaryota</taxon>
        <taxon>Metazoa</taxon>
        <taxon>Spiralia</taxon>
        <taxon>Lophotrochozoa</taxon>
        <taxon>Platyhelminthes</taxon>
        <taxon>Trematoda</taxon>
        <taxon>Digenea</taxon>
        <taxon>Strigeidida</taxon>
        <taxon>Schistosomatoidea</taxon>
        <taxon>Schistosomatidae</taxon>
        <taxon>Schistosoma</taxon>
    </lineage>
</organism>
<comment type="caution">
    <text evidence="3">The sequence shown here is derived from an EMBL/GenBank/DDBJ whole genome shotgun (WGS) entry which is preliminary data.</text>
</comment>
<evidence type="ECO:0000256" key="1">
    <source>
        <dbReference type="SAM" id="MobiDB-lite"/>
    </source>
</evidence>
<evidence type="ECO:0000313" key="4">
    <source>
        <dbReference type="Proteomes" id="UP001292079"/>
    </source>
</evidence>
<name>A0AAE1ZKS5_SCHME</name>
<dbReference type="InterPro" id="IPR057376">
    <property type="entry name" value="PH_trem"/>
</dbReference>
<dbReference type="Pfam" id="PF25356">
    <property type="entry name" value="PH_trem"/>
    <property type="match status" value="1"/>
</dbReference>
<gene>
    <name evidence="3" type="ORF">MN116_002278</name>
</gene>
<feature type="domain" description="Trematode PH-like" evidence="2">
    <location>
        <begin position="45"/>
        <end position="174"/>
    </location>
</feature>
<sequence length="355" mass="40840">MMTSSSSLIHNNYSSSTTNSGYENNTLRRTGSLGYIDEVLRYAGTKQHIILQVHVCAIYRVTVYDTLDFREETALKYIEKYHKRRRSHCSASLLEDRFCLRRVKQSGKVPFHPWIVYNEIKHIFISSKRPEFFALCIESNQDLQKFIEIYKCKSSEDVKQIENKIKQAINDPDKLLRNINLSNSIITPHESAVDQKAVIPQIIVQSPNELNNNEEVKRDSKSTQTTSPVPQVNYMHLESISENIVSSLSVTPNEAVDRSSPLLICPARRSVEETSMSSDNEETRLETRIYGILDKVTLIDNNPSEGLRVSQTGNFYMFFDRQEFHLNKLTSCDENSDLSDNEDNHPPRLVIIRES</sequence>
<dbReference type="AlphaFoldDB" id="A0AAE1ZKS5"/>
<evidence type="ECO:0000313" key="3">
    <source>
        <dbReference type="EMBL" id="KAK4475199.1"/>
    </source>
</evidence>
<evidence type="ECO:0000259" key="2">
    <source>
        <dbReference type="Pfam" id="PF25356"/>
    </source>
</evidence>
<proteinExistence type="predicted"/>
<protein>
    <recommendedName>
        <fullName evidence="2">Trematode PH-like domain-containing protein</fullName>
    </recommendedName>
</protein>